<reference evidence="3 4" key="1">
    <citation type="submission" date="2014-09" db="EMBL/GenBank/DDBJ databases">
        <title>Xanthomonadaceae 3.5X direct submission.</title>
        <authorList>
            <person name="Fang T."/>
            <person name="Wang H."/>
        </authorList>
    </citation>
    <scope>NUCLEOTIDE SEQUENCE [LARGE SCALE GENOMIC DNA]</scope>
    <source>
        <strain evidence="3 4">3.5X</strain>
    </source>
</reference>
<dbReference type="GO" id="GO:0005829">
    <property type="term" value="C:cytosol"/>
    <property type="evidence" value="ECO:0007669"/>
    <property type="project" value="TreeGrafter"/>
</dbReference>
<dbReference type="GO" id="GO:0006777">
    <property type="term" value="P:Mo-molybdopterin cofactor biosynthetic process"/>
    <property type="evidence" value="ECO:0007669"/>
    <property type="project" value="UniProtKB-UniRule"/>
</dbReference>
<evidence type="ECO:0000256" key="1">
    <source>
        <dbReference type="RuleBase" id="RU365090"/>
    </source>
</evidence>
<feature type="domain" description="MoeA N-terminal and linker" evidence="2">
    <location>
        <begin position="5"/>
        <end position="67"/>
    </location>
</feature>
<dbReference type="HOGENOM" id="CLU_2418585_0_0_6"/>
<keyword evidence="1" id="KW-0808">Transferase</keyword>
<dbReference type="PANTHER" id="PTHR10192:SF5">
    <property type="entry name" value="GEPHYRIN"/>
    <property type="match status" value="1"/>
</dbReference>
<comment type="similarity">
    <text evidence="1">Belongs to the MoeA family.</text>
</comment>
<dbReference type="SUPFAM" id="SSF63882">
    <property type="entry name" value="MoeA N-terminal region -like"/>
    <property type="match status" value="1"/>
</dbReference>
<name>A0A099CYI4_9GAMM</name>
<dbReference type="AlphaFoldDB" id="A0A099CYI4"/>
<sequence length="83" mass="8537">MTDLLSYDDALRIILDTSAPLPSERRAPVDALDRVLAAPVIAGEALPPFDNSAMDGYALAGDGVVPAGTELDVRGEQAAGDDA</sequence>
<comment type="function">
    <text evidence="1">Catalyzes the insertion of molybdate into adenylated molybdopterin with the concomitant release of AMP.</text>
</comment>
<dbReference type="EC" id="2.10.1.1" evidence="1"/>
<evidence type="ECO:0000313" key="4">
    <source>
        <dbReference type="Proteomes" id="UP000029708"/>
    </source>
</evidence>
<evidence type="ECO:0000259" key="2">
    <source>
        <dbReference type="Pfam" id="PF03453"/>
    </source>
</evidence>
<dbReference type="InterPro" id="IPR005110">
    <property type="entry name" value="MoeA_linker/N"/>
</dbReference>
<feature type="non-terminal residue" evidence="3">
    <location>
        <position position="83"/>
    </location>
</feature>
<comment type="caution">
    <text evidence="3">The sequence shown here is derived from an EMBL/GenBank/DDBJ whole genome shotgun (WGS) entry which is preliminary data.</text>
</comment>
<dbReference type="Gene3D" id="3.90.105.10">
    <property type="entry name" value="Molybdopterin biosynthesis moea protein, domain 2"/>
    <property type="match status" value="1"/>
</dbReference>
<keyword evidence="1" id="KW-0501">Molybdenum cofactor biosynthesis</keyword>
<keyword evidence="1" id="KW-0500">Molybdenum</keyword>
<keyword evidence="1" id="KW-0460">Magnesium</keyword>
<accession>A0A099CYI4</accession>
<dbReference type="InterPro" id="IPR036135">
    <property type="entry name" value="MoeA_linker/N_sf"/>
</dbReference>
<dbReference type="STRING" id="1543381.LF63_0101225"/>
<protein>
    <recommendedName>
        <fullName evidence="1">Molybdopterin molybdenumtransferase</fullName>
        <ecNumber evidence="1">2.10.1.1</ecNumber>
    </recommendedName>
</protein>
<keyword evidence="4" id="KW-1185">Reference proteome</keyword>
<evidence type="ECO:0000313" key="3">
    <source>
        <dbReference type="EMBL" id="KGI79008.1"/>
    </source>
</evidence>
<organism evidence="3 4">
    <name type="scientific">Oleiagrimonas soli</name>
    <dbReference type="NCBI Taxonomy" id="1543381"/>
    <lineage>
        <taxon>Bacteria</taxon>
        <taxon>Pseudomonadati</taxon>
        <taxon>Pseudomonadota</taxon>
        <taxon>Gammaproteobacteria</taxon>
        <taxon>Lysobacterales</taxon>
        <taxon>Rhodanobacteraceae</taxon>
        <taxon>Oleiagrimonas</taxon>
    </lineage>
</organism>
<comment type="pathway">
    <text evidence="1">Cofactor biosynthesis; molybdopterin biosynthesis.</text>
</comment>
<proteinExistence type="inferred from homology"/>
<dbReference type="PANTHER" id="PTHR10192">
    <property type="entry name" value="MOLYBDOPTERIN BIOSYNTHESIS PROTEIN"/>
    <property type="match status" value="1"/>
</dbReference>
<comment type="cofactor">
    <cofactor evidence="1">
        <name>Mg(2+)</name>
        <dbReference type="ChEBI" id="CHEBI:18420"/>
    </cofactor>
</comment>
<gene>
    <name evidence="3" type="ORF">LF63_0101225</name>
</gene>
<keyword evidence="1" id="KW-0479">Metal-binding</keyword>
<dbReference type="Pfam" id="PF03453">
    <property type="entry name" value="MoeA_N"/>
    <property type="match status" value="1"/>
</dbReference>
<dbReference type="EMBL" id="JROI01000004">
    <property type="protein sequence ID" value="KGI79008.1"/>
    <property type="molecule type" value="Genomic_DNA"/>
</dbReference>
<dbReference type="GO" id="GO:0061599">
    <property type="term" value="F:molybdopterin molybdotransferase activity"/>
    <property type="evidence" value="ECO:0007669"/>
    <property type="project" value="UniProtKB-UniRule"/>
</dbReference>
<dbReference type="GO" id="GO:0046872">
    <property type="term" value="F:metal ion binding"/>
    <property type="evidence" value="ECO:0007669"/>
    <property type="project" value="UniProtKB-UniRule"/>
</dbReference>
<dbReference type="Proteomes" id="UP000029708">
    <property type="component" value="Unassembled WGS sequence"/>
</dbReference>
<dbReference type="InterPro" id="IPR038987">
    <property type="entry name" value="MoeA-like"/>
</dbReference>
<comment type="catalytic activity">
    <reaction evidence="1">
        <text>adenylyl-molybdopterin + molybdate = Mo-molybdopterin + AMP + H(+)</text>
        <dbReference type="Rhea" id="RHEA:35047"/>
        <dbReference type="ChEBI" id="CHEBI:15378"/>
        <dbReference type="ChEBI" id="CHEBI:36264"/>
        <dbReference type="ChEBI" id="CHEBI:62727"/>
        <dbReference type="ChEBI" id="CHEBI:71302"/>
        <dbReference type="ChEBI" id="CHEBI:456215"/>
    </reaction>
</comment>